<accession>A0A0K2UYW8</accession>
<dbReference type="EMBL" id="HACA01026092">
    <property type="protein sequence ID" value="CDW43453.1"/>
    <property type="molecule type" value="Transcribed_RNA"/>
</dbReference>
<feature type="non-terminal residue" evidence="1">
    <location>
        <position position="1"/>
    </location>
</feature>
<organism evidence="1">
    <name type="scientific">Lepeophtheirus salmonis</name>
    <name type="common">Salmon louse</name>
    <name type="synonym">Caligus salmonis</name>
    <dbReference type="NCBI Taxonomy" id="72036"/>
    <lineage>
        <taxon>Eukaryota</taxon>
        <taxon>Metazoa</taxon>
        <taxon>Ecdysozoa</taxon>
        <taxon>Arthropoda</taxon>
        <taxon>Crustacea</taxon>
        <taxon>Multicrustacea</taxon>
        <taxon>Hexanauplia</taxon>
        <taxon>Copepoda</taxon>
        <taxon>Siphonostomatoida</taxon>
        <taxon>Caligidae</taxon>
        <taxon>Lepeophtheirus</taxon>
    </lineage>
</organism>
<reference evidence="1" key="1">
    <citation type="submission" date="2014-05" db="EMBL/GenBank/DDBJ databases">
        <authorList>
            <person name="Chronopoulou M."/>
        </authorList>
    </citation>
    <scope>NUCLEOTIDE SEQUENCE</scope>
    <source>
        <tissue evidence="1">Whole organism</tissue>
    </source>
</reference>
<proteinExistence type="predicted"/>
<name>A0A0K2UYW8_LEPSM</name>
<dbReference type="AlphaFoldDB" id="A0A0K2UYW8"/>
<protein>
    <submittedName>
        <fullName evidence="1">Uncharacterized protein</fullName>
    </submittedName>
</protein>
<sequence>LIILCLYFITLYGNYDPDETRALFSSFSQSNELLSNIYRSVIQEKTDFSSILAIVCDEVHSFIEFFRHIKKFNVASIF</sequence>
<evidence type="ECO:0000313" key="1">
    <source>
        <dbReference type="EMBL" id="CDW43453.1"/>
    </source>
</evidence>